<evidence type="ECO:0000313" key="1">
    <source>
        <dbReference type="EMBL" id="KAH9777973.1"/>
    </source>
</evidence>
<comment type="caution">
    <text evidence="1">The sequence shown here is derived from an EMBL/GenBank/DDBJ whole genome shotgun (WGS) entry which is preliminary data.</text>
</comment>
<keyword evidence="1" id="KW-0808">Transferase</keyword>
<evidence type="ECO:0000313" key="2">
    <source>
        <dbReference type="Proteomes" id="UP000829398"/>
    </source>
</evidence>
<dbReference type="Proteomes" id="UP000829398">
    <property type="component" value="Chromosome 3"/>
</dbReference>
<organism evidence="1 2">
    <name type="scientific">Citrus sinensis</name>
    <name type="common">Sweet orange</name>
    <name type="synonym">Citrus aurantium var. sinensis</name>
    <dbReference type="NCBI Taxonomy" id="2711"/>
    <lineage>
        <taxon>Eukaryota</taxon>
        <taxon>Viridiplantae</taxon>
        <taxon>Streptophyta</taxon>
        <taxon>Embryophyta</taxon>
        <taxon>Tracheophyta</taxon>
        <taxon>Spermatophyta</taxon>
        <taxon>Magnoliopsida</taxon>
        <taxon>eudicotyledons</taxon>
        <taxon>Gunneridae</taxon>
        <taxon>Pentapetalae</taxon>
        <taxon>rosids</taxon>
        <taxon>malvids</taxon>
        <taxon>Sapindales</taxon>
        <taxon>Rutaceae</taxon>
        <taxon>Aurantioideae</taxon>
        <taxon>Citrus</taxon>
    </lineage>
</organism>
<reference evidence="2" key="1">
    <citation type="journal article" date="2023" name="Hortic. Res.">
        <title>A chromosome-level phased genome enabling allele-level studies in sweet orange: a case study on citrus Huanglongbing tolerance.</title>
        <authorList>
            <person name="Wu B."/>
            <person name="Yu Q."/>
            <person name="Deng Z."/>
            <person name="Duan Y."/>
            <person name="Luo F."/>
            <person name="Gmitter F. Jr."/>
        </authorList>
    </citation>
    <scope>NUCLEOTIDE SEQUENCE [LARGE SCALE GENOMIC DNA]</scope>
    <source>
        <strain evidence="2">cv. Valencia</strain>
    </source>
</reference>
<proteinExistence type="predicted"/>
<keyword evidence="1" id="KW-0548">Nucleotidyltransferase</keyword>
<sequence>MTVSFLQELRRRIVRISKEFFYCYAMASGQIFNFDKSSIFFSHNVKEDQISPIKNLFKLKVVSKHERYLGLPSMIGRKKKSFFNEIKLKILSKISSWEHKYFSSGGKEMPIKAVAQAMPAYAMSVFKLPVGTCNDIQRAIARDFSSFNQALVAKQGWRIIQNSNSLVAKVLQAKYFKHGKFLEATVGSKPSYIWRSILWGREVFLKGYRWRIGGGDQVMVYKDNWIPRPITFKPTSVPTLPSDTTVSELITNYNRWKEALLYEQFVQEDADAIMNIPLPINHSRDQIFLWRATQNLLPTAVNLWRKKVMHEPFCQICGNWSENIFHALVECKAARKTWEHTKFAESFKDMVGPNMLTVFQDLAKKMSKADFELLAATCWTIWTARNKLLFEAKKPGYQMSVAKAEVLLEAYQRVKPSGLTCGAGKEKKTAKTWLPPPQSWFKVNVDAAISKEKNLSGLGPVIRDATGNIIAAAVKTSRFHGNVSYAEAEAVRWGLQAAVDAGLTSLIIETDSQMVADLINNIKGSKNEIYWVISEIQNKFKDLRKVKYRVNIPSIPSLKLSKAKASDQNSRGEGNSGRVLESVYTCSSGLEQQIGAVDWVAIDWVASDQAAAKLKGRGKLGSGTGIGLHLQQRVEVADWVAIDQVASDRVAANLADVRQQTVRR</sequence>
<protein>
    <submittedName>
        <fullName evidence="1">Reverse transcriptase/RNA-dependent DNA polymerase</fullName>
    </submittedName>
</protein>
<gene>
    <name evidence="1" type="ORF">KPL71_007196</name>
</gene>
<accession>A0ACB8LXH6</accession>
<keyword evidence="1" id="KW-0695">RNA-directed DNA polymerase</keyword>
<keyword evidence="2" id="KW-1185">Reference proteome</keyword>
<name>A0ACB8LXH6_CITSI</name>
<dbReference type="EMBL" id="CM039172">
    <property type="protein sequence ID" value="KAH9777973.1"/>
    <property type="molecule type" value="Genomic_DNA"/>
</dbReference>